<reference evidence="4" key="1">
    <citation type="journal article" date="2011" name="MBio">
        <title>Novel metabolic attributes of the genus Cyanothece, comprising a group of unicellular nitrogen-fixing Cyanobacteria.</title>
        <authorList>
            <person name="Bandyopadhyay A."/>
            <person name="Elvitigala T."/>
            <person name="Welsh E."/>
            <person name="Stockel J."/>
            <person name="Liberton M."/>
            <person name="Min H."/>
            <person name="Sherman L.A."/>
            <person name="Pakrasi H.B."/>
        </authorList>
    </citation>
    <scope>NUCLEOTIDE SEQUENCE [LARGE SCALE GENOMIC DNA]</scope>
    <source>
        <strain evidence="4">PCC 8801</strain>
    </source>
</reference>
<organism evidence="3 4">
    <name type="scientific">Rippkaea orientalis (strain PCC 8801 / RF-1)</name>
    <name type="common">Cyanothece sp. (strain PCC 8801)</name>
    <dbReference type="NCBI Taxonomy" id="41431"/>
    <lineage>
        <taxon>Bacteria</taxon>
        <taxon>Bacillati</taxon>
        <taxon>Cyanobacteriota</taxon>
        <taxon>Cyanophyceae</taxon>
        <taxon>Oscillatoriophycideae</taxon>
        <taxon>Chroococcales</taxon>
        <taxon>Aphanothecaceae</taxon>
        <taxon>Rippkaea</taxon>
        <taxon>Rippkaea orientalis</taxon>
    </lineage>
</organism>
<dbReference type="KEGG" id="cyp:PCC8801_2955"/>
<evidence type="ECO:0000259" key="1">
    <source>
        <dbReference type="Pfam" id="PF12476"/>
    </source>
</evidence>
<name>B7JWA5_RIPO1</name>
<dbReference type="Pfam" id="PF12476">
    <property type="entry name" value="DUF3696"/>
    <property type="match status" value="1"/>
</dbReference>
<dbReference type="STRING" id="41431.PCC8801_2955"/>
<dbReference type="InterPro" id="IPR003959">
    <property type="entry name" value="ATPase_AAA_core"/>
</dbReference>
<dbReference type="InterPro" id="IPR022532">
    <property type="entry name" value="DUF3696"/>
</dbReference>
<dbReference type="InterPro" id="IPR051396">
    <property type="entry name" value="Bact_Antivir_Def_Nuclease"/>
</dbReference>
<dbReference type="SUPFAM" id="SSF52540">
    <property type="entry name" value="P-loop containing nucleoside triphosphate hydrolases"/>
    <property type="match status" value="1"/>
</dbReference>
<dbReference type="Pfam" id="PF13304">
    <property type="entry name" value="AAA_21"/>
    <property type="match status" value="1"/>
</dbReference>
<evidence type="ECO:0000313" key="3">
    <source>
        <dbReference type="EMBL" id="ACK66950.1"/>
    </source>
</evidence>
<dbReference type="GO" id="GO:0016887">
    <property type="term" value="F:ATP hydrolysis activity"/>
    <property type="evidence" value="ECO:0007669"/>
    <property type="project" value="InterPro"/>
</dbReference>
<accession>B7JWA5</accession>
<sequence>MITYLKIENFKPFQSQEFILKPLTLLSGLNSTGKSSMIQALLLLRQSYQQKLLIDKGLSLKGNLVNIGTAKNAMFEGALKDDLMSFQIILENQETYQWSFDYDFEENVISSHAKVSQTSPIYQSSLFNQNFYYLQAERISPQVYFEISDYHVRDMRQIGTKGEYTAHFISINENEKIIDAKLSHPNVKKFVREYGEEPQKDTNLKHQIEAWMGDISPDVELNLESIRDLELMNLQYNYGDENLYRPTNVGFGVTYVLPIITAILSAKPDTLIILENPEAHLHPRGQSQIGQLIALAASCGVQIIVETHSDHILNGIRRIVKQKELNAEDVVIYYFQREKKEGKFQTKVTSPQIYQSGGIDQWPDGFFDQAEIDLMELL</sequence>
<dbReference type="PANTHER" id="PTHR43581">
    <property type="entry name" value="ATP/GTP PHOSPHATASE"/>
    <property type="match status" value="1"/>
</dbReference>
<feature type="domain" description="ATPase AAA-type core" evidence="2">
    <location>
        <begin position="23"/>
        <end position="314"/>
    </location>
</feature>
<dbReference type="Proteomes" id="UP000008204">
    <property type="component" value="Chromosome"/>
</dbReference>
<dbReference type="Gene3D" id="3.40.50.300">
    <property type="entry name" value="P-loop containing nucleotide triphosphate hydrolases"/>
    <property type="match status" value="1"/>
</dbReference>
<dbReference type="HOGENOM" id="CLU_032548_0_0_3"/>
<dbReference type="RefSeq" id="WP_012596216.1">
    <property type="nucleotide sequence ID" value="NC_011726.1"/>
</dbReference>
<evidence type="ECO:0000259" key="2">
    <source>
        <dbReference type="Pfam" id="PF13304"/>
    </source>
</evidence>
<dbReference type="AlphaFoldDB" id="B7JWA5"/>
<evidence type="ECO:0008006" key="5">
    <source>
        <dbReference type="Google" id="ProtNLM"/>
    </source>
</evidence>
<dbReference type="PANTHER" id="PTHR43581:SF2">
    <property type="entry name" value="EXCINUCLEASE ATPASE SUBUNIT"/>
    <property type="match status" value="1"/>
</dbReference>
<gene>
    <name evidence="3" type="ordered locus">PCC8801_2955</name>
</gene>
<dbReference type="eggNOG" id="COG4938">
    <property type="taxonomic scope" value="Bacteria"/>
</dbReference>
<dbReference type="PIRSF" id="PIRSF034888">
    <property type="entry name" value="P-loop_UCP034888"/>
    <property type="match status" value="1"/>
</dbReference>
<protein>
    <recommendedName>
        <fullName evidence="5">DUF3696 domain-containing protein</fullName>
    </recommendedName>
</protein>
<evidence type="ECO:0000313" key="4">
    <source>
        <dbReference type="Proteomes" id="UP000008204"/>
    </source>
</evidence>
<keyword evidence="4" id="KW-1185">Reference proteome</keyword>
<dbReference type="InterPro" id="IPR027417">
    <property type="entry name" value="P-loop_NTPase"/>
</dbReference>
<dbReference type="EMBL" id="CP001287">
    <property type="protein sequence ID" value="ACK66950.1"/>
    <property type="molecule type" value="Genomic_DNA"/>
</dbReference>
<dbReference type="GO" id="GO:0005524">
    <property type="term" value="F:ATP binding"/>
    <property type="evidence" value="ECO:0007669"/>
    <property type="project" value="InterPro"/>
</dbReference>
<feature type="domain" description="DUF3696" evidence="1">
    <location>
        <begin position="325"/>
        <end position="377"/>
    </location>
</feature>
<dbReference type="OrthoDB" id="427654at2"/>
<dbReference type="InterPro" id="IPR014592">
    <property type="entry name" value="P-loop_UCP034888"/>
</dbReference>
<proteinExistence type="predicted"/>